<dbReference type="EMBL" id="JAULBC010000004">
    <property type="protein sequence ID" value="MEX6688490.1"/>
    <property type="molecule type" value="Genomic_DNA"/>
</dbReference>
<evidence type="ECO:0000313" key="2">
    <source>
        <dbReference type="Proteomes" id="UP001560573"/>
    </source>
</evidence>
<gene>
    <name evidence="1" type="ORF">QTN47_13335</name>
</gene>
<name>A0ABV3ZFW9_9BACT</name>
<dbReference type="Gene3D" id="1.20.120.450">
    <property type="entry name" value="dinb family like domain"/>
    <property type="match status" value="1"/>
</dbReference>
<evidence type="ECO:0000313" key="1">
    <source>
        <dbReference type="EMBL" id="MEX6688490.1"/>
    </source>
</evidence>
<dbReference type="Proteomes" id="UP001560573">
    <property type="component" value="Unassembled WGS sequence"/>
</dbReference>
<accession>A0ABV3ZFW9</accession>
<dbReference type="SUPFAM" id="SSF109854">
    <property type="entry name" value="DinB/YfiT-like putative metalloenzymes"/>
    <property type="match status" value="1"/>
</dbReference>
<dbReference type="RefSeq" id="WP_369329900.1">
    <property type="nucleotide sequence ID" value="NZ_JAULBC010000004.1"/>
</dbReference>
<comment type="caution">
    <text evidence="1">The sequence shown here is derived from an EMBL/GenBank/DDBJ whole genome shotgun (WGS) entry which is preliminary data.</text>
</comment>
<organism evidence="1 2">
    <name type="scientific">Danxiaibacter flavus</name>
    <dbReference type="NCBI Taxonomy" id="3049108"/>
    <lineage>
        <taxon>Bacteria</taxon>
        <taxon>Pseudomonadati</taxon>
        <taxon>Bacteroidota</taxon>
        <taxon>Chitinophagia</taxon>
        <taxon>Chitinophagales</taxon>
        <taxon>Chitinophagaceae</taxon>
        <taxon>Danxiaibacter</taxon>
    </lineage>
</organism>
<proteinExistence type="predicted"/>
<sequence>METQKKNALEFFISLYDFHTSQYHHALENIPEEKTHDRLNTQANHVAYIAGRMVYEREALAKGIQVNIQLDTTKEFQGFKGIQDGVVYPSLEECRKAWDKVSPALKEGLQKLTEEQLNGKDPFEMPGGDFKLFDSIVFTIDHESYFLGQLGLYRRLLGIAAMKF</sequence>
<keyword evidence="2" id="KW-1185">Reference proteome</keyword>
<protein>
    <submittedName>
        <fullName evidence="1">DinB family protein</fullName>
    </submittedName>
</protein>
<dbReference type="InterPro" id="IPR034660">
    <property type="entry name" value="DinB/YfiT-like"/>
</dbReference>
<reference evidence="1 2" key="1">
    <citation type="submission" date="2023-07" db="EMBL/GenBank/DDBJ databases">
        <authorList>
            <person name="Lian W.-H."/>
        </authorList>
    </citation>
    <scope>NUCLEOTIDE SEQUENCE [LARGE SCALE GENOMIC DNA]</scope>
    <source>
        <strain evidence="1 2">SYSU DXS3180</strain>
    </source>
</reference>